<keyword evidence="2" id="KW-0732">Signal</keyword>
<organism evidence="3 4">
    <name type="scientific">Acorus gramineus</name>
    <name type="common">Dwarf sweet flag</name>
    <dbReference type="NCBI Taxonomy" id="55184"/>
    <lineage>
        <taxon>Eukaryota</taxon>
        <taxon>Viridiplantae</taxon>
        <taxon>Streptophyta</taxon>
        <taxon>Embryophyta</taxon>
        <taxon>Tracheophyta</taxon>
        <taxon>Spermatophyta</taxon>
        <taxon>Magnoliopsida</taxon>
        <taxon>Liliopsida</taxon>
        <taxon>Acoraceae</taxon>
        <taxon>Acorus</taxon>
    </lineage>
</organism>
<evidence type="ECO:0000256" key="2">
    <source>
        <dbReference type="SAM" id="SignalP"/>
    </source>
</evidence>
<feature type="region of interest" description="Disordered" evidence="1">
    <location>
        <begin position="70"/>
        <end position="102"/>
    </location>
</feature>
<sequence length="127" mass="14210">MGFLIQLFFFTCAATILELKARKYQVSIDYQGFMDDAVSHSMEFLRGRKMLVHHYMGMKKRVQVKGLKAKPSVSNCDDGDEGKRDLNVEGELGGHGGLPSKASDDVFDFIPFSADYSKANPHPPKHN</sequence>
<dbReference type="EMBL" id="JAUJYN010000006">
    <property type="protein sequence ID" value="KAK1268289.1"/>
    <property type="molecule type" value="Genomic_DNA"/>
</dbReference>
<dbReference type="AlphaFoldDB" id="A0AAV9AV88"/>
<accession>A0AAV9AV88</accession>
<reference evidence="3" key="1">
    <citation type="journal article" date="2023" name="Nat. Commun.">
        <title>Diploid and tetraploid genomes of Acorus and the evolution of monocots.</title>
        <authorList>
            <person name="Ma L."/>
            <person name="Liu K.W."/>
            <person name="Li Z."/>
            <person name="Hsiao Y.Y."/>
            <person name="Qi Y."/>
            <person name="Fu T."/>
            <person name="Tang G.D."/>
            <person name="Zhang D."/>
            <person name="Sun W.H."/>
            <person name="Liu D.K."/>
            <person name="Li Y."/>
            <person name="Chen G.Z."/>
            <person name="Liu X.D."/>
            <person name="Liao X.Y."/>
            <person name="Jiang Y.T."/>
            <person name="Yu X."/>
            <person name="Hao Y."/>
            <person name="Huang J."/>
            <person name="Zhao X.W."/>
            <person name="Ke S."/>
            <person name="Chen Y.Y."/>
            <person name="Wu W.L."/>
            <person name="Hsu J.L."/>
            <person name="Lin Y.F."/>
            <person name="Huang M.D."/>
            <person name="Li C.Y."/>
            <person name="Huang L."/>
            <person name="Wang Z.W."/>
            <person name="Zhao X."/>
            <person name="Zhong W.Y."/>
            <person name="Peng D.H."/>
            <person name="Ahmad S."/>
            <person name="Lan S."/>
            <person name="Zhang J.S."/>
            <person name="Tsai W.C."/>
            <person name="Van de Peer Y."/>
            <person name="Liu Z.J."/>
        </authorList>
    </citation>
    <scope>NUCLEOTIDE SEQUENCE</scope>
    <source>
        <strain evidence="3">SCP</strain>
    </source>
</reference>
<dbReference type="Proteomes" id="UP001179952">
    <property type="component" value="Unassembled WGS sequence"/>
</dbReference>
<proteinExistence type="predicted"/>
<protein>
    <submittedName>
        <fullName evidence="3">Uncharacterized protein</fullName>
    </submittedName>
</protein>
<feature type="signal peptide" evidence="2">
    <location>
        <begin position="1"/>
        <end position="15"/>
    </location>
</feature>
<reference evidence="3" key="2">
    <citation type="submission" date="2023-06" db="EMBL/GenBank/DDBJ databases">
        <authorList>
            <person name="Ma L."/>
            <person name="Liu K.-W."/>
            <person name="Li Z."/>
            <person name="Hsiao Y.-Y."/>
            <person name="Qi Y."/>
            <person name="Fu T."/>
            <person name="Tang G."/>
            <person name="Zhang D."/>
            <person name="Sun W.-H."/>
            <person name="Liu D.-K."/>
            <person name="Li Y."/>
            <person name="Chen G.-Z."/>
            <person name="Liu X.-D."/>
            <person name="Liao X.-Y."/>
            <person name="Jiang Y.-T."/>
            <person name="Yu X."/>
            <person name="Hao Y."/>
            <person name="Huang J."/>
            <person name="Zhao X.-W."/>
            <person name="Ke S."/>
            <person name="Chen Y.-Y."/>
            <person name="Wu W.-L."/>
            <person name="Hsu J.-L."/>
            <person name="Lin Y.-F."/>
            <person name="Huang M.-D."/>
            <person name="Li C.-Y."/>
            <person name="Huang L."/>
            <person name="Wang Z.-W."/>
            <person name="Zhao X."/>
            <person name="Zhong W.-Y."/>
            <person name="Peng D.-H."/>
            <person name="Ahmad S."/>
            <person name="Lan S."/>
            <person name="Zhang J.-S."/>
            <person name="Tsai W.-C."/>
            <person name="Van De Peer Y."/>
            <person name="Liu Z.-J."/>
        </authorList>
    </citation>
    <scope>NUCLEOTIDE SEQUENCE</scope>
    <source>
        <strain evidence="3">SCP</strain>
        <tissue evidence="3">Leaves</tissue>
    </source>
</reference>
<gene>
    <name evidence="3" type="ORF">QJS04_geneDACA006686</name>
</gene>
<comment type="caution">
    <text evidence="3">The sequence shown here is derived from an EMBL/GenBank/DDBJ whole genome shotgun (WGS) entry which is preliminary data.</text>
</comment>
<evidence type="ECO:0000313" key="4">
    <source>
        <dbReference type="Proteomes" id="UP001179952"/>
    </source>
</evidence>
<name>A0AAV9AV88_ACOGR</name>
<feature type="chain" id="PRO_5043608719" evidence="2">
    <location>
        <begin position="16"/>
        <end position="127"/>
    </location>
</feature>
<evidence type="ECO:0000256" key="1">
    <source>
        <dbReference type="SAM" id="MobiDB-lite"/>
    </source>
</evidence>
<keyword evidence="4" id="KW-1185">Reference proteome</keyword>
<evidence type="ECO:0000313" key="3">
    <source>
        <dbReference type="EMBL" id="KAK1268289.1"/>
    </source>
</evidence>